<dbReference type="GO" id="GO:0051295">
    <property type="term" value="P:establishment of meiotic spindle localization"/>
    <property type="evidence" value="ECO:0000318"/>
    <property type="project" value="GO_Central"/>
</dbReference>
<gene>
    <name evidence="3" type="ORF">LMJF_32_3150</name>
</gene>
<proteinExistence type="predicted"/>
<dbReference type="SUPFAM" id="SSF48452">
    <property type="entry name" value="TPR-like"/>
    <property type="match status" value="1"/>
</dbReference>
<dbReference type="HOGENOM" id="CLU_228848_0_0_1"/>
<feature type="region of interest" description="Disordered" evidence="2">
    <location>
        <begin position="2068"/>
        <end position="2090"/>
    </location>
</feature>
<feature type="compositionally biased region" description="Basic and acidic residues" evidence="2">
    <location>
        <begin position="424"/>
        <end position="442"/>
    </location>
</feature>
<feature type="compositionally biased region" description="Low complexity" evidence="2">
    <location>
        <begin position="1161"/>
        <end position="1172"/>
    </location>
</feature>
<dbReference type="SMART" id="SM00015">
    <property type="entry name" value="IQ"/>
    <property type="match status" value="12"/>
</dbReference>
<feature type="compositionally biased region" description="Polar residues" evidence="2">
    <location>
        <begin position="488"/>
        <end position="537"/>
    </location>
</feature>
<dbReference type="Gene3D" id="1.25.40.10">
    <property type="entry name" value="Tetratricopeptide repeat domain"/>
    <property type="match status" value="1"/>
</dbReference>
<evidence type="ECO:0000313" key="3">
    <source>
        <dbReference type="EMBL" id="CAJ08846.1"/>
    </source>
</evidence>
<dbReference type="EMBL" id="FR796428">
    <property type="protein sequence ID" value="CAJ08846.1"/>
    <property type="molecule type" value="Genomic_DNA"/>
</dbReference>
<dbReference type="RefSeq" id="XP_001685641.1">
    <property type="nucleotide sequence ID" value="XM_001685589.1"/>
</dbReference>
<dbReference type="VEuPathDB" id="TriTrypDB:LMJLV39_320039700"/>
<evidence type="ECO:0000256" key="2">
    <source>
        <dbReference type="SAM" id="MobiDB-lite"/>
    </source>
</evidence>
<dbReference type="eggNOG" id="ENOG502RQJZ">
    <property type="taxonomic scope" value="Eukaryota"/>
</dbReference>
<dbReference type="GeneID" id="5656439"/>
<dbReference type="Pfam" id="PF00612">
    <property type="entry name" value="IQ"/>
    <property type="match status" value="7"/>
</dbReference>
<feature type="compositionally biased region" description="Low complexity" evidence="2">
    <location>
        <begin position="443"/>
        <end position="455"/>
    </location>
</feature>
<dbReference type="KEGG" id="lma:LMJF_32_3150"/>
<accession>Q4Q4V7</accession>
<keyword evidence="1" id="KW-0175">Coiled coil</keyword>
<feature type="region of interest" description="Disordered" evidence="2">
    <location>
        <begin position="1756"/>
        <end position="1779"/>
    </location>
</feature>
<feature type="region of interest" description="Disordered" evidence="2">
    <location>
        <begin position="2261"/>
        <end position="2290"/>
    </location>
</feature>
<dbReference type="PANTHER" id="PTHR22706:SF2">
    <property type="entry name" value="SFI1 SPINDLE BODY DOMAIN-CONTAINING PROTEIN"/>
    <property type="match status" value="1"/>
</dbReference>
<keyword evidence="4" id="KW-1185">Reference proteome</keyword>
<dbReference type="CDD" id="cd23767">
    <property type="entry name" value="IQCD"/>
    <property type="match status" value="1"/>
</dbReference>
<dbReference type="VEuPathDB" id="TriTrypDB:LmjF.32.3150"/>
<dbReference type="OMA" id="DQCAAED"/>
<dbReference type="InParanoid" id="Q4Q4V7"/>
<feature type="region of interest" description="Disordered" evidence="2">
    <location>
        <begin position="2404"/>
        <end position="2429"/>
    </location>
</feature>
<feature type="compositionally biased region" description="Low complexity" evidence="2">
    <location>
        <begin position="2068"/>
        <end position="2077"/>
    </location>
</feature>
<dbReference type="PANTHER" id="PTHR22706">
    <property type="entry name" value="ASSEMBLY FACTOR FOR SPINDLE MICROTUBULES"/>
    <property type="match status" value="1"/>
</dbReference>
<organism evidence="3 4">
    <name type="scientific">Leishmania major</name>
    <dbReference type="NCBI Taxonomy" id="5664"/>
    <lineage>
        <taxon>Eukaryota</taxon>
        <taxon>Discoba</taxon>
        <taxon>Euglenozoa</taxon>
        <taxon>Kinetoplastea</taxon>
        <taxon>Metakinetoplastina</taxon>
        <taxon>Trypanosomatida</taxon>
        <taxon>Trypanosomatidae</taxon>
        <taxon>Leishmaniinae</taxon>
        <taxon>Leishmania</taxon>
    </lineage>
</organism>
<dbReference type="PROSITE" id="PS50096">
    <property type="entry name" value="IQ"/>
    <property type="match status" value="10"/>
</dbReference>
<dbReference type="GO" id="GO:0005516">
    <property type="term" value="F:calmodulin binding"/>
    <property type="evidence" value="ECO:0000318"/>
    <property type="project" value="GO_Central"/>
</dbReference>
<protein>
    <submittedName>
        <fullName evidence="3">Uncharacterized protein</fullName>
    </submittedName>
</protein>
<evidence type="ECO:0000313" key="4">
    <source>
        <dbReference type="Proteomes" id="UP000000542"/>
    </source>
</evidence>
<dbReference type="STRING" id="5664.Q4Q4V7"/>
<feature type="compositionally biased region" description="Basic and acidic residues" evidence="2">
    <location>
        <begin position="1455"/>
        <end position="1465"/>
    </location>
</feature>
<dbReference type="VEuPathDB" id="TriTrypDB:LMJLV39_320039600"/>
<dbReference type="GO" id="GO:0000278">
    <property type="term" value="P:mitotic cell cycle"/>
    <property type="evidence" value="ECO:0000318"/>
    <property type="project" value="GO_Central"/>
</dbReference>
<feature type="compositionally biased region" description="Low complexity" evidence="2">
    <location>
        <begin position="406"/>
        <end position="423"/>
    </location>
</feature>
<feature type="region of interest" description="Disordered" evidence="2">
    <location>
        <begin position="2128"/>
        <end position="2153"/>
    </location>
</feature>
<dbReference type="GO" id="GO:0031514">
    <property type="term" value="C:motile cilium"/>
    <property type="evidence" value="ECO:0000266"/>
    <property type="project" value="GeneDB"/>
</dbReference>
<evidence type="ECO:0000256" key="1">
    <source>
        <dbReference type="SAM" id="Coils"/>
    </source>
</evidence>
<feature type="region of interest" description="Disordered" evidence="2">
    <location>
        <begin position="1455"/>
        <end position="1482"/>
    </location>
</feature>
<feature type="region of interest" description="Disordered" evidence="2">
    <location>
        <begin position="369"/>
        <end position="598"/>
    </location>
</feature>
<dbReference type="InterPro" id="IPR000048">
    <property type="entry name" value="IQ_motif_EF-hand-BS"/>
</dbReference>
<feature type="region of interest" description="Disordered" evidence="2">
    <location>
        <begin position="1"/>
        <end position="20"/>
    </location>
</feature>
<dbReference type="Gene3D" id="1.20.5.190">
    <property type="match status" value="4"/>
</dbReference>
<dbReference type="GO" id="GO:0000922">
    <property type="term" value="C:spindle pole"/>
    <property type="evidence" value="ECO:0000318"/>
    <property type="project" value="GO_Central"/>
</dbReference>
<feature type="coiled-coil region" evidence="1">
    <location>
        <begin position="984"/>
        <end position="1018"/>
    </location>
</feature>
<name>Q4Q4V7_LEIMA</name>
<feature type="compositionally biased region" description="Low complexity" evidence="2">
    <location>
        <begin position="553"/>
        <end position="569"/>
    </location>
</feature>
<dbReference type="GO" id="GO:0007051">
    <property type="term" value="P:spindle organization"/>
    <property type="evidence" value="ECO:0000318"/>
    <property type="project" value="GO_Central"/>
</dbReference>
<reference evidence="3 4" key="2">
    <citation type="journal article" date="2011" name="Genome Res.">
        <title>Chromosome and gene copy number variation allow major structural change between species and strains of Leishmania.</title>
        <authorList>
            <person name="Rogers M.B."/>
            <person name="Hilley J.D."/>
            <person name="Dickens N.J."/>
            <person name="Wilkes J."/>
            <person name="Bates P.A."/>
            <person name="Depledge D.P."/>
            <person name="Harris D."/>
            <person name="Her Y."/>
            <person name="Herzyk P."/>
            <person name="Imamura H."/>
            <person name="Otto T.D."/>
            <person name="Sanders M."/>
            <person name="Seeger K."/>
            <person name="Dujardin J.C."/>
            <person name="Berriman M."/>
            <person name="Smith D.F."/>
            <person name="Hertz-Fowler C."/>
            <person name="Mottram J.C."/>
        </authorList>
    </citation>
    <scope>NUCLEOTIDE SEQUENCE [LARGE SCALE GENOMIC DNA]</scope>
    <source>
        <strain evidence="4">MHOM/IL/81/Friedlin</strain>
    </source>
</reference>
<dbReference type="VEuPathDB" id="TriTrypDB:LMJSD75_320039700"/>
<reference evidence="3 4" key="1">
    <citation type="journal article" date="2005" name="Science">
        <title>The genome of the kinetoplastid parasite, Leishmania major.</title>
        <authorList>
            <person name="Ivens A.C."/>
            <person name="Peacock C.S."/>
            <person name="Worthey E.A."/>
            <person name="Murphy L."/>
            <person name="Aggarwal G."/>
            <person name="Berriman M."/>
            <person name="Sisk E."/>
            <person name="Rajandream M.A."/>
            <person name="Adlem E."/>
            <person name="Aert R."/>
            <person name="Anupama A."/>
            <person name="Apostolou Z."/>
            <person name="Attipoe P."/>
            <person name="Bason N."/>
            <person name="Bauser C."/>
            <person name="Beck A."/>
            <person name="Beverley S.M."/>
            <person name="Bianchettin G."/>
            <person name="Borzym K."/>
            <person name="Bothe G."/>
            <person name="Bruschi C.V."/>
            <person name="Collins M."/>
            <person name="Cadag E."/>
            <person name="Ciarloni L."/>
            <person name="Clayton C."/>
            <person name="Coulson R.M."/>
            <person name="Cronin A."/>
            <person name="Cruz A.K."/>
            <person name="Davies R.M."/>
            <person name="De Gaudenzi J."/>
            <person name="Dobson D.E."/>
            <person name="Duesterhoeft A."/>
            <person name="Fazelina G."/>
            <person name="Fosker N."/>
            <person name="Frasch A.C."/>
            <person name="Fraser A."/>
            <person name="Fuchs M."/>
            <person name="Gabel C."/>
            <person name="Goble A."/>
            <person name="Goffeau A."/>
            <person name="Harris D."/>
            <person name="Hertz-Fowler C."/>
            <person name="Hilbert H."/>
            <person name="Horn D."/>
            <person name="Huang Y."/>
            <person name="Klages S."/>
            <person name="Knights A."/>
            <person name="Kube M."/>
            <person name="Larke N."/>
            <person name="Litvin L."/>
            <person name="Lord A."/>
            <person name="Louie T."/>
            <person name="Marra M."/>
            <person name="Masuy D."/>
            <person name="Matthews K."/>
            <person name="Michaeli S."/>
            <person name="Mottram J.C."/>
            <person name="Muller-Auer S."/>
            <person name="Munden H."/>
            <person name="Nelson S."/>
            <person name="Norbertczak H."/>
            <person name="Oliver K."/>
            <person name="O'neil S."/>
            <person name="Pentony M."/>
            <person name="Pohl T.M."/>
            <person name="Price C."/>
            <person name="Purnelle B."/>
            <person name="Quail M.A."/>
            <person name="Rabbinowitsch E."/>
            <person name="Reinhardt R."/>
            <person name="Rieger M."/>
            <person name="Rinta J."/>
            <person name="Robben J."/>
            <person name="Robertson L."/>
            <person name="Ruiz J.C."/>
            <person name="Rutter S."/>
            <person name="Saunders D."/>
            <person name="Schafer M."/>
            <person name="Schein J."/>
            <person name="Schwartz D.C."/>
            <person name="Seeger K."/>
            <person name="Seyler A."/>
            <person name="Sharp S."/>
            <person name="Shin H."/>
            <person name="Sivam D."/>
            <person name="Squares R."/>
            <person name="Squares S."/>
            <person name="Tosato V."/>
            <person name="Vogt C."/>
            <person name="Volckaert G."/>
            <person name="Wambutt R."/>
            <person name="Warren T."/>
            <person name="Wedler H."/>
            <person name="Woodward J."/>
            <person name="Zhou S."/>
            <person name="Zimmermann W."/>
            <person name="Smith D.F."/>
            <person name="Blackwell J.M."/>
            <person name="Stuart K.D."/>
            <person name="Barrell B."/>
            <person name="Myler P.J."/>
        </authorList>
    </citation>
    <scope>NUCLEOTIDE SEQUENCE [LARGE SCALE GENOMIC DNA]</scope>
    <source>
        <strain evidence="4">MHOM/IL/81/Friedlin</strain>
    </source>
</reference>
<feature type="compositionally biased region" description="Low complexity" evidence="2">
    <location>
        <begin position="1765"/>
        <end position="1776"/>
    </location>
</feature>
<feature type="region of interest" description="Disordered" evidence="2">
    <location>
        <begin position="1152"/>
        <end position="1175"/>
    </location>
</feature>
<feature type="compositionally biased region" description="Low complexity" evidence="2">
    <location>
        <begin position="467"/>
        <end position="479"/>
    </location>
</feature>
<dbReference type="VEuPathDB" id="TriTrypDB:LMJFC_320043100"/>
<dbReference type="InterPro" id="IPR011990">
    <property type="entry name" value="TPR-like_helical_dom_sf"/>
</dbReference>
<dbReference type="InterPro" id="IPR051185">
    <property type="entry name" value="ASPM"/>
</dbReference>
<sequence length="2457" mass="272267">MASMVRHYSLSNPPPVEGALDGRETVHEAEILEVQALQAERDGECGRGVLLMERALQIRCHLVNRLREKWASAASGTGSSSAAGAHRVSVFANADAMGKEELLLEYQTQCGELYDTAERLVVRCNGLAVEHFKRGAFSEASPLLEYAMQLTEDGAYPLCEVDERRRHLRGVTLNNLGCMERRRGHFSEALQYMKSSMEMTGVESPVAYMNTSAILIQLRLSDEAVRMAERSIELLYQTPEDPSLLAVAHHNLAMALEPVDPARCLEEYALAYRTACSTLGPESETSLCIQRSWRRYEATRVPPATGAFFMGGDGAAASRLRRLVAAAPTRRAYTAPHHLPATVPRTHTGKSGAGSPMDVIELFPHPFLPSASVSSAPTKTPRDVTPIYRPAVVPRRPLAPGPPPGVRATSSSRSREPQSQPRHQQQEQHRQPRRQYGTEKVMRSSPPASRTAVAAPRPPPTNRAKEAAVAAGSGRVAASMTPSPPPSRQRQATAQRRYSPTTQAQESSRQSPPRTGNRQQRLSVQKSTADACQTASGSRKREKSTLHYANDRLTTQASSTALSSSAAQSPGRGPRPPIKESSSSNHSLPMPLPRNLPPLQTAVAAEPPAVAPNSSYSRSLHDAKANASLPSTSASLSLTSDPLTFLQNRLEILLQDEEELEHKYVQATVIQRYYRGHLAHRRVAALRATRASYARLAQLRCHIAARCIQRAFRRHRRHSRYPLAAGQLGRYAAAGGRRGAQHQAATLLQRIARGWLARRHYAQLRKYACESPAAATRIQRWIRALQARRHYAVLLAAKAEQDAVALEHERRQYAATRIQGQWLTHLQRRACQAALRHRMMARAAEDARCRMRAAIIIQSAWRGYQARRLYQDTYSRTFQLRTARLEYQRRRQAAVRLQAFGRMLIARQHATPLLTVARFRAAAEIRTRSHEGQAAIKIQCAYRRHVAHRVFVTKRAARKNQISQDLVQVHTTTVQRAGRGYMARKDVGTKLSVLQAEAERYERRLLALKQKELEAARAVALAVQLSISELRECEGEQRRILARAEQQQWHDMLTQCNALLAATKETEVEQEAMKVISSEALHDFSRIIKAKKQRAHRQEARDAYLDQCAAEDAEAHKEASARVVTDFMRSAAARSTLRSLVKTMSSYNDARAMQEEDDKTPAAATTDGAAPKRPLTAEQIAAERAELDRLEREELLASEAAAAPKRPLTAEQIAAERAELDRLEREELLASEAAAAPKRPLTAEQIAAERAELDRLEREELLASEAAAAPKRPLTAEQIAAERAELDRLEREELLASEAAAAPKRPLTAEQIAAERAELDRLEREELLASEAAAAPKRPLTAEQIAAERAELDRLEREELLASEAAAAPKRPLTAEQIAAERAELDRLEREELLASEAAAAPKRPLTAEQIAAERAELDRLEREELLASEAAAAPKRPLTAEQIAAERAELDRSEREELVCKRDTTSAYEEEGPPAADESFTSADASISASALVDVMLARLKAIWQAEVAAEKQRRHQREELHWAIFEHRQQRIAAAEEGEDLAPYRINRVHLQMPSPAAPKKAHPSPAELSTAMGNRYRHERAAQELAAVQCIERCFIGWGARKHLKALLRVLDEYLSALQDFDRHEGPVLTYARLREVLARYPDLRTRVSQLPVSLSPPERAAIEDGNSSASPAISPTSRKTLQAFSCIIEAKKQRAHRQEARDAYLDQCAAEDAEAHKEASARVVTDFMRSAAARSTLRSLVKTMSSYNDARAMQEEDDKTPAAATTDGAAPKRPLTAEQIAAERAELDRLEREELLASEAAAAPKRPLTAEQIAAERAELDRLEREELLASEAAAAPKRPLTAEQIAAERAELDRLEREELLASEAAAVPKRPLTAEQIAAERAELDRLEREELLASEAAAAPKRPLTAEQIAAERAERDRLEREELLASEAAAAPKRPLTAEQIAAERAELDRSEREERDVDAGEVKASQPLGFEQLLAEGAAVGHLERWEQISFDGGARHHPRRLTEQQVVVERLALDQLDDLEQVAMERGRLGRLSCVEHNVLSAAALLAQRVQEEHCSADSAYTSTSSSVRPFEPRQREGLTSSEAGGRLWVFAKTIRDKKDLRQRQAARDAYLQEMHNENAIDTDEEEKQQEERPPTPSSGAITWRRCSNEVSGDDREMMSQEALHQLYHQERRSFASSLVGGFVDIIKAKKQRAHRQEARDAYLDQCAAEDAEAHKEASARVVTDFMRSAAARSTLCSLVKTMSSYNDARAMQEEDDKTPAAATTDDGSGEGAYATPAESCEHSPLSAALRIQRFFRGVQARRRVRVLQEAHRAYLEEELAVEELLYSAAVAIQCLYRGHLARRQAAMIIVQRDLYLLSLQEEDWLGGDSKRGEGSDASLPAALSFFASSPKSVAGGGAKAAATRPFTPRRSSSSSYTGLREVASTAIVTEVNEADEAALDQLLHRP</sequence>
<dbReference type="Proteomes" id="UP000000542">
    <property type="component" value="Chromosome 32"/>
</dbReference>